<accession>A0A0E9SCR3</accession>
<evidence type="ECO:0000313" key="1">
    <source>
        <dbReference type="EMBL" id="JAH39032.1"/>
    </source>
</evidence>
<name>A0A0E9SCR3_ANGAN</name>
<sequence length="31" mass="3631">MSPKDALWDMGYLWFRKPLPVKNSQCSVYGL</sequence>
<dbReference type="EMBL" id="GBXM01069545">
    <property type="protein sequence ID" value="JAH39032.1"/>
    <property type="molecule type" value="Transcribed_RNA"/>
</dbReference>
<protein>
    <submittedName>
        <fullName evidence="1">Uncharacterized protein</fullName>
    </submittedName>
</protein>
<proteinExistence type="predicted"/>
<dbReference type="AlphaFoldDB" id="A0A0E9SCR3"/>
<organism evidence="1">
    <name type="scientific">Anguilla anguilla</name>
    <name type="common">European freshwater eel</name>
    <name type="synonym">Muraena anguilla</name>
    <dbReference type="NCBI Taxonomy" id="7936"/>
    <lineage>
        <taxon>Eukaryota</taxon>
        <taxon>Metazoa</taxon>
        <taxon>Chordata</taxon>
        <taxon>Craniata</taxon>
        <taxon>Vertebrata</taxon>
        <taxon>Euteleostomi</taxon>
        <taxon>Actinopterygii</taxon>
        <taxon>Neopterygii</taxon>
        <taxon>Teleostei</taxon>
        <taxon>Anguilliformes</taxon>
        <taxon>Anguillidae</taxon>
        <taxon>Anguilla</taxon>
    </lineage>
</organism>
<reference evidence="1" key="2">
    <citation type="journal article" date="2015" name="Fish Shellfish Immunol.">
        <title>Early steps in the European eel (Anguilla anguilla)-Vibrio vulnificus interaction in the gills: Role of the RtxA13 toxin.</title>
        <authorList>
            <person name="Callol A."/>
            <person name="Pajuelo D."/>
            <person name="Ebbesson L."/>
            <person name="Teles M."/>
            <person name="MacKenzie S."/>
            <person name="Amaro C."/>
        </authorList>
    </citation>
    <scope>NUCLEOTIDE SEQUENCE</scope>
</reference>
<reference evidence="1" key="1">
    <citation type="submission" date="2014-11" db="EMBL/GenBank/DDBJ databases">
        <authorList>
            <person name="Amaro Gonzalez C."/>
        </authorList>
    </citation>
    <scope>NUCLEOTIDE SEQUENCE</scope>
</reference>